<feature type="region of interest" description="Disordered" evidence="3">
    <location>
        <begin position="33"/>
        <end position="337"/>
    </location>
</feature>
<dbReference type="AlphaFoldDB" id="A0AA40E814"/>
<dbReference type="GO" id="GO:0005634">
    <property type="term" value="C:nucleus"/>
    <property type="evidence" value="ECO:0007669"/>
    <property type="project" value="TreeGrafter"/>
</dbReference>
<dbReference type="EMBL" id="JAUIRO010000002">
    <property type="protein sequence ID" value="KAK0727416.1"/>
    <property type="molecule type" value="Genomic_DNA"/>
</dbReference>
<accession>A0AA40E814</accession>
<evidence type="ECO:0000259" key="4">
    <source>
        <dbReference type="PROSITE" id="PS50800"/>
    </source>
</evidence>
<dbReference type="PANTHER" id="PTHR46551">
    <property type="entry name" value="SAP DOMAIN-CONTAINING RIBONUCLEOPROTEIN"/>
    <property type="match status" value="1"/>
</dbReference>
<feature type="compositionally biased region" description="Basic and acidic residues" evidence="3">
    <location>
        <begin position="35"/>
        <end position="55"/>
    </location>
</feature>
<feature type="compositionally biased region" description="Low complexity" evidence="3">
    <location>
        <begin position="142"/>
        <end position="156"/>
    </location>
</feature>
<dbReference type="PROSITE" id="PS50800">
    <property type="entry name" value="SAP"/>
    <property type="match status" value="1"/>
</dbReference>
<name>A0AA40E814_9PEZI</name>
<feature type="compositionally biased region" description="Basic and acidic residues" evidence="3">
    <location>
        <begin position="320"/>
        <end position="330"/>
    </location>
</feature>
<dbReference type="SUPFAM" id="SSF68906">
    <property type="entry name" value="SAP domain"/>
    <property type="match status" value="1"/>
</dbReference>
<evidence type="ECO:0000256" key="2">
    <source>
        <dbReference type="ARBA" id="ARBA00046328"/>
    </source>
</evidence>
<evidence type="ECO:0000313" key="6">
    <source>
        <dbReference type="Proteomes" id="UP001172101"/>
    </source>
</evidence>
<dbReference type="InterPro" id="IPR003034">
    <property type="entry name" value="SAP_dom"/>
</dbReference>
<dbReference type="GeneID" id="85326818"/>
<dbReference type="SMART" id="SM00513">
    <property type="entry name" value="SAP"/>
    <property type="match status" value="1"/>
</dbReference>
<dbReference type="PANTHER" id="PTHR46551:SF1">
    <property type="entry name" value="SAP DOMAIN-CONTAINING RIBONUCLEOPROTEIN"/>
    <property type="match status" value="1"/>
</dbReference>
<keyword evidence="1" id="KW-0597">Phosphoprotein</keyword>
<proteinExistence type="inferred from homology"/>
<evidence type="ECO:0000256" key="3">
    <source>
        <dbReference type="SAM" id="MobiDB-lite"/>
    </source>
</evidence>
<gene>
    <name evidence="5" type="ORF">B0T26DRAFT_738138</name>
</gene>
<dbReference type="GO" id="GO:0016973">
    <property type="term" value="P:poly(A)+ mRNA export from nucleus"/>
    <property type="evidence" value="ECO:0007669"/>
    <property type="project" value="TreeGrafter"/>
</dbReference>
<feature type="domain" description="SAP" evidence="4">
    <location>
        <begin position="4"/>
        <end position="38"/>
    </location>
</feature>
<dbReference type="RefSeq" id="XP_060300271.1">
    <property type="nucleotide sequence ID" value="XM_060443548.1"/>
</dbReference>
<dbReference type="Proteomes" id="UP001172101">
    <property type="component" value="Unassembled WGS sequence"/>
</dbReference>
<dbReference type="InterPro" id="IPR036361">
    <property type="entry name" value="SAP_dom_sf"/>
</dbReference>
<reference evidence="5" key="1">
    <citation type="submission" date="2023-06" db="EMBL/GenBank/DDBJ databases">
        <title>Genome-scale phylogeny and comparative genomics of the fungal order Sordariales.</title>
        <authorList>
            <consortium name="Lawrence Berkeley National Laboratory"/>
            <person name="Hensen N."/>
            <person name="Bonometti L."/>
            <person name="Westerberg I."/>
            <person name="Brannstrom I.O."/>
            <person name="Guillou S."/>
            <person name="Cros-Aarteil S."/>
            <person name="Calhoun S."/>
            <person name="Haridas S."/>
            <person name="Kuo A."/>
            <person name="Mondo S."/>
            <person name="Pangilinan J."/>
            <person name="Riley R."/>
            <person name="LaButti K."/>
            <person name="Andreopoulos B."/>
            <person name="Lipzen A."/>
            <person name="Chen C."/>
            <person name="Yanf M."/>
            <person name="Daum C."/>
            <person name="Ng V."/>
            <person name="Clum A."/>
            <person name="Steindorff A."/>
            <person name="Ohm R."/>
            <person name="Martin F."/>
            <person name="Silar P."/>
            <person name="Natvig D."/>
            <person name="Lalanne C."/>
            <person name="Gautier V."/>
            <person name="Ament-velasquez S.L."/>
            <person name="Kruys A."/>
            <person name="Hutchinson M.I."/>
            <person name="Powell A.J."/>
            <person name="Barry K."/>
            <person name="Miller A.N."/>
            <person name="Grigoriev I.V."/>
            <person name="Debuchy R."/>
            <person name="Gladieux P."/>
            <person name="Thoren M.H."/>
            <person name="Johannesson H."/>
        </authorList>
    </citation>
    <scope>NUCLEOTIDE SEQUENCE</scope>
    <source>
        <strain evidence="5">SMH2392-1A</strain>
    </source>
</reference>
<evidence type="ECO:0000313" key="5">
    <source>
        <dbReference type="EMBL" id="KAK0727416.1"/>
    </source>
</evidence>
<comment type="similarity">
    <text evidence="2">Belongs to the SAP domain-containing ribonucleoprotein family.</text>
</comment>
<feature type="compositionally biased region" description="Basic and acidic residues" evidence="3">
    <location>
        <begin position="71"/>
        <end position="85"/>
    </location>
</feature>
<evidence type="ECO:0000256" key="1">
    <source>
        <dbReference type="ARBA" id="ARBA00022553"/>
    </source>
</evidence>
<protein>
    <recommendedName>
        <fullName evidence="4">SAP domain-containing protein</fullName>
    </recommendedName>
</protein>
<comment type="caution">
    <text evidence="5">The sequence shown here is derived from an EMBL/GenBank/DDBJ whole genome shotgun (WGS) entry which is preliminary data.</text>
</comment>
<feature type="compositionally biased region" description="Acidic residues" evidence="3">
    <location>
        <begin position="56"/>
        <end position="67"/>
    </location>
</feature>
<organism evidence="5 6">
    <name type="scientific">Lasiosphaeria miniovina</name>
    <dbReference type="NCBI Taxonomy" id="1954250"/>
    <lineage>
        <taxon>Eukaryota</taxon>
        <taxon>Fungi</taxon>
        <taxon>Dikarya</taxon>
        <taxon>Ascomycota</taxon>
        <taxon>Pezizomycotina</taxon>
        <taxon>Sordariomycetes</taxon>
        <taxon>Sordariomycetidae</taxon>
        <taxon>Sordariales</taxon>
        <taxon>Lasiosphaeriaceae</taxon>
        <taxon>Lasiosphaeria</taxon>
    </lineage>
</organism>
<keyword evidence="6" id="KW-1185">Reference proteome</keyword>
<dbReference type="InterPro" id="IPR040746">
    <property type="entry name" value="THO1_MOS11_C"/>
</dbReference>
<feature type="compositionally biased region" description="Basic and acidic residues" evidence="3">
    <location>
        <begin position="238"/>
        <end position="251"/>
    </location>
</feature>
<feature type="compositionally biased region" description="Low complexity" evidence="3">
    <location>
        <begin position="86"/>
        <end position="131"/>
    </location>
</feature>
<dbReference type="Pfam" id="PF18592">
    <property type="entry name" value="Tho1_MOS11_C"/>
    <property type="match status" value="1"/>
</dbReference>
<dbReference type="Pfam" id="PF02037">
    <property type="entry name" value="SAP"/>
    <property type="match status" value="1"/>
</dbReference>
<dbReference type="Gene3D" id="1.10.720.30">
    <property type="entry name" value="SAP domain"/>
    <property type="match status" value="1"/>
</dbReference>
<sequence>MAYYNSMKVPELKKLLNERGLTQVGNKADLIVRLQDNDKEQPKSEEAPADKKDVAAEDEIDYDDDDYPGFSKDKKHDVNTKKADDAPAVAAPAASSTAARTSTSPVVAKSTPATSTSTSATKTTAKAADSAVNAPAPESKTAEATTAAPVTAAFEAGAEKDEAAKPTEAPFSQHLPPTNAKTEAEKRAARAARFGITADAETNEAKKAARANRFGVANDQISAIDSALPDRPRKRGRDRADEDKQEVEEKRVNKRRSSGAPVAAPPTNQSGGVRGGRNKNRRGDRNGAGGNAPKEGSNGRGARADGQKKGQGKPTPDINPAEKAKMEARAQRFAASK</sequence>
<dbReference type="InterPro" id="IPR052240">
    <property type="entry name" value="SAP_domain_ribonucleoprotein"/>
</dbReference>